<dbReference type="InterPro" id="IPR045307">
    <property type="entry name" value="ADCK1_dom"/>
</dbReference>
<keyword evidence="5" id="KW-0418">Kinase</keyword>
<accession>A0ABM1INX5</accession>
<keyword evidence="2" id="KW-0812">Transmembrane</keyword>
<dbReference type="Proteomes" id="UP000694924">
    <property type="component" value="Unplaced"/>
</dbReference>
<feature type="transmembrane region" description="Helical" evidence="2">
    <location>
        <begin position="43"/>
        <end position="60"/>
    </location>
</feature>
<keyword evidence="2" id="KW-0472">Membrane</keyword>
<keyword evidence="2" id="KW-1133">Transmembrane helix</keyword>
<gene>
    <name evidence="5" type="primary">LOC107069262</name>
</gene>
<evidence type="ECO:0000256" key="1">
    <source>
        <dbReference type="ARBA" id="ARBA00009670"/>
    </source>
</evidence>
<reference evidence="5" key="1">
    <citation type="submission" date="2025-08" db="UniProtKB">
        <authorList>
            <consortium name="RefSeq"/>
        </authorList>
    </citation>
    <scope>IDENTIFICATION</scope>
    <source>
        <tissue evidence="5">Whole body</tissue>
    </source>
</reference>
<evidence type="ECO:0000259" key="3">
    <source>
        <dbReference type="Pfam" id="PF03109"/>
    </source>
</evidence>
<evidence type="ECO:0000256" key="2">
    <source>
        <dbReference type="SAM" id="Phobius"/>
    </source>
</evidence>
<evidence type="ECO:0000313" key="4">
    <source>
        <dbReference type="Proteomes" id="UP000694924"/>
    </source>
</evidence>
<dbReference type="InterPro" id="IPR011009">
    <property type="entry name" value="Kinase-like_dom_sf"/>
</dbReference>
<organism evidence="4 5">
    <name type="scientific">Polistes dominula</name>
    <name type="common">European paper wasp</name>
    <name type="synonym">Vespa dominula</name>
    <dbReference type="NCBI Taxonomy" id="743375"/>
    <lineage>
        <taxon>Eukaryota</taxon>
        <taxon>Metazoa</taxon>
        <taxon>Ecdysozoa</taxon>
        <taxon>Arthropoda</taxon>
        <taxon>Hexapoda</taxon>
        <taxon>Insecta</taxon>
        <taxon>Pterygota</taxon>
        <taxon>Neoptera</taxon>
        <taxon>Endopterygota</taxon>
        <taxon>Hymenoptera</taxon>
        <taxon>Apocrita</taxon>
        <taxon>Aculeata</taxon>
        <taxon>Vespoidea</taxon>
        <taxon>Vespidae</taxon>
        <taxon>Polistinae</taxon>
        <taxon>Polistini</taxon>
        <taxon>Polistes</taxon>
    </lineage>
</organism>
<protein>
    <submittedName>
        <fullName evidence="5">Uncharacterized aarF domain-containing protein kinase 5 isoform X1</fullName>
    </submittedName>
</protein>
<keyword evidence="4" id="KW-1185">Reference proteome</keyword>
<dbReference type="SUPFAM" id="SSF56112">
    <property type="entry name" value="Protein kinase-like (PK-like)"/>
    <property type="match status" value="1"/>
</dbReference>
<sequence length="553" mass="63935">MLRHRLLNIIKQASHASKRKVIKYTSTGMYDKYAIVYETDNNIIVICLGLFLLGTSYILTNPNKVKPFQFKAASIARFGRSLMIGLTVSVDYWIAPLMGYTESEIHQRAADRIVQGCLQNGGIYIKLGQGLGAVNHILPKEYVNSLEILQDKCLIRGENELQEIFIQEFGKKPNEVFKKIDEQPVAAASLAQVYKAETTDGEPVAVKVQYIDLRDRFYSDMRTLNYLLKIITIMHPKFNLHWVIDELFETLAQELDFELEGKNSERCAKDLKKHDYVHIPKVYWDLSTKRILTTEWIDGIKINNVKELKNKGLNLRDIDTKLITLMGEQIFHTGFVHGDPHPGNIFVRKGHDNKAQIILLDHGLYEYLSEKTRISLCNFWESMILKNNHAMNVYGKELNVDDPILLAEMLTQAPYSLSPFLTTEKGKKAEEHMIKQAQEHFDKIAATLRTMPKTMMLIIRNLNTIRAIVQDHGNIIDRYRIMAKIAVRGRYKVTNLSIKKYIKGTIYKVKFETYLWLYSFIQWLLKTYLNVLWLMGYDTKQVVQLVATQSFAI</sequence>
<dbReference type="InterPro" id="IPR051130">
    <property type="entry name" value="Mito_struct-func_regulator"/>
</dbReference>
<comment type="similarity">
    <text evidence="1">Belongs to the protein kinase superfamily. ADCK protein kinase family.</text>
</comment>
<dbReference type="PANTHER" id="PTHR43173:SF28">
    <property type="entry name" value="AARF DOMAIN CONTAINING KINASE 5"/>
    <property type="match status" value="1"/>
</dbReference>
<name>A0ABM1INX5_POLDO</name>
<dbReference type="CDD" id="cd13969">
    <property type="entry name" value="ADCK1-like"/>
    <property type="match status" value="1"/>
</dbReference>
<dbReference type="GO" id="GO:0016301">
    <property type="term" value="F:kinase activity"/>
    <property type="evidence" value="ECO:0007669"/>
    <property type="project" value="UniProtKB-KW"/>
</dbReference>
<evidence type="ECO:0000313" key="5">
    <source>
        <dbReference type="RefSeq" id="XP_015181912.1"/>
    </source>
</evidence>
<feature type="domain" description="ABC1 atypical kinase-like" evidence="3">
    <location>
        <begin position="149"/>
        <end position="391"/>
    </location>
</feature>
<proteinExistence type="inferred from homology"/>
<dbReference type="PANTHER" id="PTHR43173">
    <property type="entry name" value="ABC1 FAMILY PROTEIN"/>
    <property type="match status" value="1"/>
</dbReference>
<dbReference type="GeneID" id="107069262"/>
<dbReference type="InterPro" id="IPR004147">
    <property type="entry name" value="ABC1_dom"/>
</dbReference>
<dbReference type="RefSeq" id="XP_015181912.1">
    <property type="nucleotide sequence ID" value="XM_015326426.1"/>
</dbReference>
<dbReference type="Pfam" id="PF03109">
    <property type="entry name" value="ABC1"/>
    <property type="match status" value="1"/>
</dbReference>
<keyword evidence="5" id="KW-0808">Transferase</keyword>